<dbReference type="PANTHER" id="PTHR30222:SF2">
    <property type="entry name" value="ABC TRANSPORTER SUBSTRATE-BINDING PROTEIN"/>
    <property type="match status" value="1"/>
</dbReference>
<evidence type="ECO:0000313" key="3">
    <source>
        <dbReference type="EMBL" id="QEW25697.1"/>
    </source>
</evidence>
<dbReference type="EMBL" id="CP031598">
    <property type="protein sequence ID" value="QEW25697.1"/>
    <property type="molecule type" value="Genomic_DNA"/>
</dbReference>
<dbReference type="PANTHER" id="PTHR30222">
    <property type="entry name" value="SPERMIDINE/PUTRESCINE-BINDING PERIPLASMIC PROTEIN"/>
    <property type="match status" value="1"/>
</dbReference>
<reference evidence="3 4" key="1">
    <citation type="submission" date="2018-08" db="EMBL/GenBank/DDBJ databases">
        <title>Genetic Globetrotter - A new plasmid hitch-hiking vast phylogenetic and geographic distances.</title>
        <authorList>
            <person name="Vollmers J."/>
            <person name="Petersen J."/>
        </authorList>
    </citation>
    <scope>NUCLEOTIDE SEQUENCE [LARGE SCALE GENOMIC DNA]</scope>
    <source>
        <strain evidence="3 4">DSM 26383</strain>
    </source>
</reference>
<dbReference type="CDD" id="cd13589">
    <property type="entry name" value="PBP2_polyamine_RpCGA009"/>
    <property type="match status" value="1"/>
</dbReference>
<dbReference type="InterPro" id="IPR006059">
    <property type="entry name" value="SBP"/>
</dbReference>
<evidence type="ECO:0000256" key="2">
    <source>
        <dbReference type="SAM" id="SignalP"/>
    </source>
</evidence>
<protein>
    <submittedName>
        <fullName evidence="3">Spermidine/putrescine ABC transporter periplasmic substrate-binding protein</fullName>
    </submittedName>
</protein>
<feature type="chain" id="PRO_5025042970" evidence="2">
    <location>
        <begin position="21"/>
        <end position="344"/>
    </location>
</feature>
<dbReference type="Gene3D" id="3.40.190.10">
    <property type="entry name" value="Periplasmic binding protein-like II"/>
    <property type="match status" value="2"/>
</dbReference>
<organism evidence="3 4">
    <name type="scientific">Roseovarius indicus</name>
    <dbReference type="NCBI Taxonomy" id="540747"/>
    <lineage>
        <taxon>Bacteria</taxon>
        <taxon>Pseudomonadati</taxon>
        <taxon>Pseudomonadota</taxon>
        <taxon>Alphaproteobacteria</taxon>
        <taxon>Rhodobacterales</taxon>
        <taxon>Roseobacteraceae</taxon>
        <taxon>Roseovarius</taxon>
    </lineage>
</organism>
<gene>
    <name evidence="3" type="ORF">RIdsm_01484</name>
</gene>
<dbReference type="RefSeq" id="WP_057814969.1">
    <property type="nucleotide sequence ID" value="NZ_CP031598.1"/>
</dbReference>
<dbReference type="Proteomes" id="UP000325785">
    <property type="component" value="Chromosome"/>
</dbReference>
<sequence precursor="true">MKTLNKLLVSAAFLPSMAMSQELTFATAGGVWLETITEACLDPYAESAGVEVAGVATEDTAAQIRAQMMTQIQWDIVEVPSAVLALGTAEGWFEPLDWDKIDPENQLPDVARQENGIGFTTYSEGIVYRTDGENDPINSWADFWNVEEFPGNRSLRDTPLGNLEYALLADGVSKEELYDVLSSEEGVDRAFAKLDEIKPNITVWWTAGQQPIQYIASGDVDYSTTWNGRVTSAVEDGIPAGFVWNEAALIVGYYAVMKGSEQVDLANDLLKFCWTDPQISANVVERMPYPGFAPGLYDLLPEETAQNLSTFPANEEVQFAFDGGFWAENRPELQDRWQSWRLSN</sequence>
<dbReference type="KEGG" id="rid:RIdsm_01484"/>
<accession>A0A5P3A8M2</accession>
<keyword evidence="1 2" id="KW-0732">Signal</keyword>
<dbReference type="AlphaFoldDB" id="A0A5P3A8M2"/>
<evidence type="ECO:0000313" key="4">
    <source>
        <dbReference type="Proteomes" id="UP000325785"/>
    </source>
</evidence>
<dbReference type="Pfam" id="PF13416">
    <property type="entry name" value="SBP_bac_8"/>
    <property type="match status" value="1"/>
</dbReference>
<dbReference type="OrthoDB" id="9815444at2"/>
<feature type="signal peptide" evidence="2">
    <location>
        <begin position="1"/>
        <end position="20"/>
    </location>
</feature>
<proteinExistence type="predicted"/>
<name>A0A5P3A8M2_9RHOB</name>
<dbReference type="SUPFAM" id="SSF53850">
    <property type="entry name" value="Periplasmic binding protein-like II"/>
    <property type="match status" value="1"/>
</dbReference>
<evidence type="ECO:0000256" key="1">
    <source>
        <dbReference type="ARBA" id="ARBA00022729"/>
    </source>
</evidence>